<dbReference type="PANTHER" id="PTHR37314:SF4">
    <property type="entry name" value="UPF0700 TRANSMEMBRANE PROTEIN YOAK"/>
    <property type="match status" value="1"/>
</dbReference>
<dbReference type="Proteomes" id="UP000620670">
    <property type="component" value="Unassembled WGS sequence"/>
</dbReference>
<keyword evidence="1" id="KW-0472">Membrane</keyword>
<feature type="transmembrane region" description="Helical" evidence="1">
    <location>
        <begin position="112"/>
        <end position="132"/>
    </location>
</feature>
<keyword evidence="1" id="KW-1133">Transmembrane helix</keyword>
<keyword evidence="1" id="KW-0812">Transmembrane</keyword>
<protein>
    <submittedName>
        <fullName evidence="2">DUF1275 domain-containing protein</fullName>
    </submittedName>
</protein>
<evidence type="ECO:0000313" key="2">
    <source>
        <dbReference type="EMBL" id="MBJ6124176.1"/>
    </source>
</evidence>
<gene>
    <name evidence="2" type="ORF">JAO75_02025</name>
</gene>
<reference evidence="3" key="1">
    <citation type="submission" date="2020-12" db="EMBL/GenBank/DDBJ databases">
        <title>Hymenobacter sp.</title>
        <authorList>
            <person name="Kim M.K."/>
        </authorList>
    </citation>
    <scope>NUCLEOTIDE SEQUENCE [LARGE SCALE GENOMIC DNA]</scope>
    <source>
        <strain evidence="3">BT325</strain>
    </source>
</reference>
<sequence>MSAQSTKPEPRDFSIRSVKSIMAHERTDAADTLLGMALTFVAGAINAGGFLAVGQYTSHMSGIVSGMADNTALGSLQLVALGLMAFLPFVVGAACSAMLINWGRRHHLGSRYAMPLMLEAFLLLAFGILGWLAHPSPAFTALAVPLLCFIMGLQNATVTKISGARMRTTHVTGIVTDMGIELGKLLYWNRDADKPDRVLADRAKLRLLALLLASFFIGGVTGAIGFSQIGLLFSLPFALLLLLLAGPPLAEDASALARHLGKR</sequence>
<dbReference type="InterPro" id="IPR010699">
    <property type="entry name" value="DUF1275"/>
</dbReference>
<dbReference type="PANTHER" id="PTHR37314">
    <property type="entry name" value="SLR0142 PROTEIN"/>
    <property type="match status" value="1"/>
</dbReference>
<accession>A0ABS0XVW3</accession>
<proteinExistence type="predicted"/>
<dbReference type="Pfam" id="PF06912">
    <property type="entry name" value="DUF1275"/>
    <property type="match status" value="1"/>
</dbReference>
<feature type="transmembrane region" description="Helical" evidence="1">
    <location>
        <begin position="76"/>
        <end position="100"/>
    </location>
</feature>
<dbReference type="RefSeq" id="WP_199046240.1">
    <property type="nucleotide sequence ID" value="NZ_JAELXT010000001.1"/>
</dbReference>
<evidence type="ECO:0000313" key="3">
    <source>
        <dbReference type="Proteomes" id="UP000620670"/>
    </source>
</evidence>
<evidence type="ECO:0000256" key="1">
    <source>
        <dbReference type="SAM" id="Phobius"/>
    </source>
</evidence>
<comment type="caution">
    <text evidence="2">The sequence shown here is derived from an EMBL/GenBank/DDBJ whole genome shotgun (WGS) entry which is preliminary data.</text>
</comment>
<dbReference type="EMBL" id="JAELXT010000001">
    <property type="protein sequence ID" value="MBJ6124176.1"/>
    <property type="molecule type" value="Genomic_DNA"/>
</dbReference>
<organism evidence="2 3">
    <name type="scientific">Microvirga splendida</name>
    <dbReference type="NCBI Taxonomy" id="2795727"/>
    <lineage>
        <taxon>Bacteria</taxon>
        <taxon>Pseudomonadati</taxon>
        <taxon>Pseudomonadota</taxon>
        <taxon>Alphaproteobacteria</taxon>
        <taxon>Hyphomicrobiales</taxon>
        <taxon>Methylobacteriaceae</taxon>
        <taxon>Microvirga</taxon>
    </lineage>
</organism>
<feature type="transmembrane region" description="Helical" evidence="1">
    <location>
        <begin position="32"/>
        <end position="56"/>
    </location>
</feature>
<feature type="transmembrane region" description="Helical" evidence="1">
    <location>
        <begin position="138"/>
        <end position="158"/>
    </location>
</feature>
<keyword evidence="3" id="KW-1185">Reference proteome</keyword>
<name>A0ABS0XVW3_9HYPH</name>
<feature type="transmembrane region" description="Helical" evidence="1">
    <location>
        <begin position="207"/>
        <end position="226"/>
    </location>
</feature>